<protein>
    <submittedName>
        <fullName evidence="2">HET-domain-containing protein</fullName>
    </submittedName>
</protein>
<evidence type="ECO:0000313" key="2">
    <source>
        <dbReference type="EMBL" id="KAF2671840.1"/>
    </source>
</evidence>
<dbReference type="InterPro" id="IPR010730">
    <property type="entry name" value="HET"/>
</dbReference>
<reference evidence="2" key="1">
    <citation type="journal article" date="2020" name="Stud. Mycol.">
        <title>101 Dothideomycetes genomes: a test case for predicting lifestyles and emergence of pathogens.</title>
        <authorList>
            <person name="Haridas S."/>
            <person name="Albert R."/>
            <person name="Binder M."/>
            <person name="Bloem J."/>
            <person name="Labutti K."/>
            <person name="Salamov A."/>
            <person name="Andreopoulos B."/>
            <person name="Baker S."/>
            <person name="Barry K."/>
            <person name="Bills G."/>
            <person name="Bluhm B."/>
            <person name="Cannon C."/>
            <person name="Castanera R."/>
            <person name="Culley D."/>
            <person name="Daum C."/>
            <person name="Ezra D."/>
            <person name="Gonzalez J."/>
            <person name="Henrissat B."/>
            <person name="Kuo A."/>
            <person name="Liang C."/>
            <person name="Lipzen A."/>
            <person name="Lutzoni F."/>
            <person name="Magnuson J."/>
            <person name="Mondo S."/>
            <person name="Nolan M."/>
            <person name="Ohm R."/>
            <person name="Pangilinan J."/>
            <person name="Park H.-J."/>
            <person name="Ramirez L."/>
            <person name="Alfaro M."/>
            <person name="Sun H."/>
            <person name="Tritt A."/>
            <person name="Yoshinaga Y."/>
            <person name="Zwiers L.-H."/>
            <person name="Turgeon B."/>
            <person name="Goodwin S."/>
            <person name="Spatafora J."/>
            <person name="Crous P."/>
            <person name="Grigoriev I."/>
        </authorList>
    </citation>
    <scope>NUCLEOTIDE SEQUENCE</scope>
    <source>
        <strain evidence="2">CBS 115976</strain>
    </source>
</reference>
<dbReference type="EMBL" id="MU004232">
    <property type="protein sequence ID" value="KAF2671840.1"/>
    <property type="molecule type" value="Genomic_DNA"/>
</dbReference>
<dbReference type="PANTHER" id="PTHR33112:SF16">
    <property type="entry name" value="HETEROKARYON INCOMPATIBILITY DOMAIN-CONTAINING PROTEIN"/>
    <property type="match status" value="1"/>
</dbReference>
<proteinExistence type="predicted"/>
<dbReference type="Pfam" id="PF06985">
    <property type="entry name" value="HET"/>
    <property type="match status" value="1"/>
</dbReference>
<evidence type="ECO:0000313" key="3">
    <source>
        <dbReference type="Proteomes" id="UP000799302"/>
    </source>
</evidence>
<organism evidence="2 3">
    <name type="scientific">Microthyrium microscopicum</name>
    <dbReference type="NCBI Taxonomy" id="703497"/>
    <lineage>
        <taxon>Eukaryota</taxon>
        <taxon>Fungi</taxon>
        <taxon>Dikarya</taxon>
        <taxon>Ascomycota</taxon>
        <taxon>Pezizomycotina</taxon>
        <taxon>Dothideomycetes</taxon>
        <taxon>Dothideomycetes incertae sedis</taxon>
        <taxon>Microthyriales</taxon>
        <taxon>Microthyriaceae</taxon>
        <taxon>Microthyrium</taxon>
    </lineage>
</organism>
<sequence>MTDQNNIHNLNCSNTGEAKVLDRARFWMLKCLSDHTKCSSHEQPDYYPPRLLQIENDSVRVIESSDLAVSANQGRYATLSYCWGSNPKHLTLTAQNYDALKVGIKISSLAPTFREAMRTTTHLGFQLLWVDALCILQTGQGSMEDWQRHLSEMAVIYSNGVVNISADHGDNAETGVFVYRDPDAVKPCIIESTDPSQKVGSRENELYSITPRDYLTQLLACPLLHRAWVQQERLLSPRTLHFGGNQLIWECDEVLACETFPNGFVSQSKHFDERPPFSIHHTDAKAWWQIVKAYSRSSITHREDKLPAIAGIARRQFNQTQIPYVAGMFMKGEKGSIDALLWHFTGGPLGGTVSPYRAPSWVSQFLVNTSQSSSKYQFSTRRT</sequence>
<dbReference type="PANTHER" id="PTHR33112">
    <property type="entry name" value="DOMAIN PROTEIN, PUTATIVE-RELATED"/>
    <property type="match status" value="1"/>
</dbReference>
<dbReference type="AlphaFoldDB" id="A0A6A6UJ84"/>
<evidence type="ECO:0000259" key="1">
    <source>
        <dbReference type="Pfam" id="PF06985"/>
    </source>
</evidence>
<dbReference type="Proteomes" id="UP000799302">
    <property type="component" value="Unassembled WGS sequence"/>
</dbReference>
<accession>A0A6A6UJ84</accession>
<dbReference type="OrthoDB" id="2958217at2759"/>
<name>A0A6A6UJ84_9PEZI</name>
<gene>
    <name evidence="2" type="ORF">BT63DRAFT_180888</name>
</gene>
<feature type="domain" description="Heterokaryon incompatibility" evidence="1">
    <location>
        <begin position="76"/>
        <end position="232"/>
    </location>
</feature>
<keyword evidence="3" id="KW-1185">Reference proteome</keyword>